<comment type="caution">
    <text evidence="1">The sequence shown here is derived from an EMBL/GenBank/DDBJ whole genome shotgun (WGS) entry which is preliminary data.</text>
</comment>
<evidence type="ECO:0000313" key="2">
    <source>
        <dbReference type="Proteomes" id="UP000241954"/>
    </source>
</evidence>
<reference evidence="1 2" key="1">
    <citation type="submission" date="2018-01" db="EMBL/GenBank/DDBJ databases">
        <title>Whole genome sequencing of Histamine producing bacteria.</title>
        <authorList>
            <person name="Butler K."/>
        </authorList>
    </citation>
    <scope>NUCLEOTIDE SEQUENCE [LARGE SCALE GENOMIC DNA]</scope>
    <source>
        <strain evidence="1 2">NCIMB 13481</strain>
    </source>
</reference>
<accession>A0A2T3M7U8</accession>
<dbReference type="RefSeq" id="WP_107238128.1">
    <property type="nucleotide sequence ID" value="NZ_PYLW01000040.1"/>
</dbReference>
<evidence type="ECO:0000313" key="1">
    <source>
        <dbReference type="EMBL" id="PSV88397.1"/>
    </source>
</evidence>
<dbReference type="EMBL" id="PYLW01000040">
    <property type="protein sequence ID" value="PSV88397.1"/>
    <property type="molecule type" value="Genomic_DNA"/>
</dbReference>
<dbReference type="AlphaFoldDB" id="A0A2T3M7U8"/>
<name>A0A2T3M7U8_9GAMM</name>
<protein>
    <recommendedName>
        <fullName evidence="3">IS3 family transposase</fullName>
    </recommendedName>
</protein>
<dbReference type="Proteomes" id="UP000241954">
    <property type="component" value="Unassembled WGS sequence"/>
</dbReference>
<proteinExistence type="predicted"/>
<evidence type="ECO:0008006" key="3">
    <source>
        <dbReference type="Google" id="ProtNLM"/>
    </source>
</evidence>
<gene>
    <name evidence="1" type="ORF">C9I88_19775</name>
</gene>
<organism evidence="1 2">
    <name type="scientific">Photobacterium iliopiscarium</name>
    <dbReference type="NCBI Taxonomy" id="56192"/>
    <lineage>
        <taxon>Bacteria</taxon>
        <taxon>Pseudomonadati</taxon>
        <taxon>Pseudomonadota</taxon>
        <taxon>Gammaproteobacteria</taxon>
        <taxon>Vibrionales</taxon>
        <taxon>Vibrionaceae</taxon>
        <taxon>Photobacterium</taxon>
    </lineage>
</organism>
<sequence length="73" mass="8899">MFDAKLEVKRLKQQAKEKRGIRYYPSRLDKVGLEIIKMREEKASFQMIQQSLYERHNIEVESSTIYRWVKRHG</sequence>